<evidence type="ECO:0000259" key="4">
    <source>
        <dbReference type="PROSITE" id="PS50011"/>
    </source>
</evidence>
<evidence type="ECO:0000313" key="6">
    <source>
        <dbReference type="Proteomes" id="UP000054477"/>
    </source>
</evidence>
<evidence type="ECO:0000256" key="3">
    <source>
        <dbReference type="SAM" id="MobiDB-lite"/>
    </source>
</evidence>
<dbReference type="Gene3D" id="1.10.510.10">
    <property type="entry name" value="Transferase(Phosphotransferase) domain 1"/>
    <property type="match status" value="1"/>
</dbReference>
<evidence type="ECO:0000256" key="2">
    <source>
        <dbReference type="ARBA" id="ARBA00022840"/>
    </source>
</evidence>
<keyword evidence="2" id="KW-0067">ATP-binding</keyword>
<keyword evidence="1" id="KW-0547">Nucleotide-binding</keyword>
<proteinExistence type="predicted"/>
<feature type="domain" description="Protein kinase" evidence="4">
    <location>
        <begin position="52"/>
        <end position="379"/>
    </location>
</feature>
<dbReference type="GO" id="GO:0004674">
    <property type="term" value="F:protein serine/threonine kinase activity"/>
    <property type="evidence" value="ECO:0007669"/>
    <property type="project" value="TreeGrafter"/>
</dbReference>
<gene>
    <name evidence="5" type="ORF">K443DRAFT_676259</name>
</gene>
<keyword evidence="6" id="KW-1185">Reference proteome</keyword>
<dbReference type="PROSITE" id="PS50011">
    <property type="entry name" value="PROTEIN_KINASE_DOM"/>
    <property type="match status" value="1"/>
</dbReference>
<accession>A0A0C9WWR8</accession>
<dbReference type="GO" id="GO:0005524">
    <property type="term" value="F:ATP binding"/>
    <property type="evidence" value="ECO:0007669"/>
    <property type="project" value="UniProtKB-KW"/>
</dbReference>
<dbReference type="InterPro" id="IPR011009">
    <property type="entry name" value="Kinase-like_dom_sf"/>
</dbReference>
<sequence>MRGTQTILTARPPPDPISTYEPNHPESHYPSDLNNLERIWHDRYHFLLQIGFELRPRYRPGWIPSWLNAKGEEVIYEDSLEHLLPQIMDAKRIKDGATVCLKAIYRTPKEADIARYFSSPDLLQEPANHSVPILDVFHDPSAPDFEYLVMPLLRPFDDPEFTVIGEVVDFVTQILEGLAFMHSHNIAHGDCTGANIMMDARPIYPRGWHFKATICAPDGVTFITPLARIDHPVRYYFIDYGLSHRFLPGQSRFVLDWGGRDTDVPELKKLQPYDPFKVDVFTVGNMFFKDLYQKYLGLEFLADLIGFMMNHDPEERPSAQMALQRWRKIKAGLSTSTARWRLRKPDESVGERVVLDTIAVAKQGIRSITHLFNDDSRTW</sequence>
<dbReference type="Proteomes" id="UP000054477">
    <property type="component" value="Unassembled WGS sequence"/>
</dbReference>
<dbReference type="EMBL" id="KN838573">
    <property type="protein sequence ID" value="KIK04125.1"/>
    <property type="molecule type" value="Genomic_DNA"/>
</dbReference>
<reference evidence="6" key="2">
    <citation type="submission" date="2015-01" db="EMBL/GenBank/DDBJ databases">
        <title>Evolutionary Origins and Diversification of the Mycorrhizal Mutualists.</title>
        <authorList>
            <consortium name="DOE Joint Genome Institute"/>
            <consortium name="Mycorrhizal Genomics Consortium"/>
            <person name="Kohler A."/>
            <person name="Kuo A."/>
            <person name="Nagy L.G."/>
            <person name="Floudas D."/>
            <person name="Copeland A."/>
            <person name="Barry K.W."/>
            <person name="Cichocki N."/>
            <person name="Veneault-Fourrey C."/>
            <person name="LaButti K."/>
            <person name="Lindquist E.A."/>
            <person name="Lipzen A."/>
            <person name="Lundell T."/>
            <person name="Morin E."/>
            <person name="Murat C."/>
            <person name="Riley R."/>
            <person name="Ohm R."/>
            <person name="Sun H."/>
            <person name="Tunlid A."/>
            <person name="Henrissat B."/>
            <person name="Grigoriev I.V."/>
            <person name="Hibbett D.S."/>
            <person name="Martin F."/>
        </authorList>
    </citation>
    <scope>NUCLEOTIDE SEQUENCE [LARGE SCALE GENOMIC DNA]</scope>
    <source>
        <strain evidence="6">LaAM-08-1</strain>
    </source>
</reference>
<name>A0A0C9WWR8_9AGAR</name>
<reference evidence="5 6" key="1">
    <citation type="submission" date="2014-04" db="EMBL/GenBank/DDBJ databases">
        <authorList>
            <consortium name="DOE Joint Genome Institute"/>
            <person name="Kuo A."/>
            <person name="Kohler A."/>
            <person name="Nagy L.G."/>
            <person name="Floudas D."/>
            <person name="Copeland A."/>
            <person name="Barry K.W."/>
            <person name="Cichocki N."/>
            <person name="Veneault-Fourrey C."/>
            <person name="LaButti K."/>
            <person name="Lindquist E.A."/>
            <person name="Lipzen A."/>
            <person name="Lundell T."/>
            <person name="Morin E."/>
            <person name="Murat C."/>
            <person name="Sun H."/>
            <person name="Tunlid A."/>
            <person name="Henrissat B."/>
            <person name="Grigoriev I.V."/>
            <person name="Hibbett D.S."/>
            <person name="Martin F."/>
            <person name="Nordberg H.P."/>
            <person name="Cantor M.N."/>
            <person name="Hua S.X."/>
        </authorList>
    </citation>
    <scope>NUCLEOTIDE SEQUENCE [LARGE SCALE GENOMIC DNA]</scope>
    <source>
        <strain evidence="5 6">LaAM-08-1</strain>
    </source>
</reference>
<dbReference type="PANTHER" id="PTHR24346:SF30">
    <property type="entry name" value="MATERNAL EMBRYONIC LEUCINE ZIPPER KINASE"/>
    <property type="match status" value="1"/>
</dbReference>
<dbReference type="HOGENOM" id="CLU_044121_2_1_1"/>
<dbReference type="SMART" id="SM00220">
    <property type="entry name" value="S_TKc"/>
    <property type="match status" value="1"/>
</dbReference>
<feature type="region of interest" description="Disordered" evidence="3">
    <location>
        <begin position="1"/>
        <end position="28"/>
    </location>
</feature>
<protein>
    <recommendedName>
        <fullName evidence="4">Protein kinase domain-containing protein</fullName>
    </recommendedName>
</protein>
<evidence type="ECO:0000256" key="1">
    <source>
        <dbReference type="ARBA" id="ARBA00022741"/>
    </source>
</evidence>
<dbReference type="InterPro" id="IPR000719">
    <property type="entry name" value="Prot_kinase_dom"/>
</dbReference>
<dbReference type="GO" id="GO:0035556">
    <property type="term" value="P:intracellular signal transduction"/>
    <property type="evidence" value="ECO:0007669"/>
    <property type="project" value="TreeGrafter"/>
</dbReference>
<organism evidence="5 6">
    <name type="scientific">Laccaria amethystina LaAM-08-1</name>
    <dbReference type="NCBI Taxonomy" id="1095629"/>
    <lineage>
        <taxon>Eukaryota</taxon>
        <taxon>Fungi</taxon>
        <taxon>Dikarya</taxon>
        <taxon>Basidiomycota</taxon>
        <taxon>Agaricomycotina</taxon>
        <taxon>Agaricomycetes</taxon>
        <taxon>Agaricomycetidae</taxon>
        <taxon>Agaricales</taxon>
        <taxon>Agaricineae</taxon>
        <taxon>Hydnangiaceae</taxon>
        <taxon>Laccaria</taxon>
    </lineage>
</organism>
<evidence type="ECO:0000313" key="5">
    <source>
        <dbReference type="EMBL" id="KIK04125.1"/>
    </source>
</evidence>
<dbReference type="OrthoDB" id="5987198at2759"/>
<dbReference type="GO" id="GO:0005737">
    <property type="term" value="C:cytoplasm"/>
    <property type="evidence" value="ECO:0007669"/>
    <property type="project" value="TreeGrafter"/>
</dbReference>
<dbReference type="AlphaFoldDB" id="A0A0C9WWR8"/>
<dbReference type="SUPFAM" id="SSF56112">
    <property type="entry name" value="Protein kinase-like (PK-like)"/>
    <property type="match status" value="1"/>
</dbReference>
<dbReference type="STRING" id="1095629.A0A0C9WWR8"/>
<dbReference type="PANTHER" id="PTHR24346">
    <property type="entry name" value="MAP/MICROTUBULE AFFINITY-REGULATING KINASE"/>
    <property type="match status" value="1"/>
</dbReference>